<evidence type="ECO:0000313" key="2">
    <source>
        <dbReference type="EMBL" id="PWJ42863.1"/>
    </source>
</evidence>
<dbReference type="Pfam" id="PF00027">
    <property type="entry name" value="cNMP_binding"/>
    <property type="match status" value="1"/>
</dbReference>
<protein>
    <submittedName>
        <fullName evidence="2">CRP-like cAMP-binding protein</fullName>
    </submittedName>
</protein>
<evidence type="ECO:0000259" key="1">
    <source>
        <dbReference type="PROSITE" id="PS50042"/>
    </source>
</evidence>
<dbReference type="RefSeq" id="WP_109616984.1">
    <property type="nucleotide sequence ID" value="NZ_QGDO01000002.1"/>
</dbReference>
<keyword evidence="3" id="KW-1185">Reference proteome</keyword>
<dbReference type="AlphaFoldDB" id="A0A315ZCN9"/>
<reference evidence="2 3" key="1">
    <citation type="submission" date="2018-03" db="EMBL/GenBank/DDBJ databases">
        <title>Genomic Encyclopedia of Archaeal and Bacterial Type Strains, Phase II (KMG-II): from individual species to whole genera.</title>
        <authorList>
            <person name="Goeker M."/>
        </authorList>
    </citation>
    <scope>NUCLEOTIDE SEQUENCE [LARGE SCALE GENOMIC DNA]</scope>
    <source>
        <strain evidence="2 3">DSM 28229</strain>
    </source>
</reference>
<gene>
    <name evidence="2" type="ORF">BC781_102409</name>
</gene>
<dbReference type="InterPro" id="IPR014710">
    <property type="entry name" value="RmlC-like_jellyroll"/>
</dbReference>
<dbReference type="CDD" id="cd00038">
    <property type="entry name" value="CAP_ED"/>
    <property type="match status" value="1"/>
</dbReference>
<dbReference type="InterPro" id="IPR018490">
    <property type="entry name" value="cNMP-bd_dom_sf"/>
</dbReference>
<evidence type="ECO:0000313" key="3">
    <source>
        <dbReference type="Proteomes" id="UP000245535"/>
    </source>
</evidence>
<dbReference type="InterPro" id="IPR000595">
    <property type="entry name" value="cNMP-bd_dom"/>
</dbReference>
<dbReference type="OrthoDB" id="758145at2"/>
<dbReference type="Gene3D" id="2.60.120.10">
    <property type="entry name" value="Jelly Rolls"/>
    <property type="match status" value="1"/>
</dbReference>
<dbReference type="EMBL" id="QGDO01000002">
    <property type="protein sequence ID" value="PWJ42863.1"/>
    <property type="molecule type" value="Genomic_DNA"/>
</dbReference>
<dbReference type="SUPFAM" id="SSF51206">
    <property type="entry name" value="cAMP-binding domain-like"/>
    <property type="match status" value="1"/>
</dbReference>
<comment type="caution">
    <text evidence="2">The sequence shown here is derived from an EMBL/GenBank/DDBJ whole genome shotgun (WGS) entry which is preliminary data.</text>
</comment>
<proteinExistence type="predicted"/>
<name>A0A315ZCN9_SEDFL</name>
<sequence>MKKQLYSKENLAAYLRAFEILTETDIDAFLRLVEPSHLKKGDFLIKEGEVSNYIAYIQSGIFRSFYHSSEEEEVTFCFTFQNQIITAYTSWISQEVSRENIQALSKTDLFVISKENANLLEEEYPNWVKFFKHIAEQEYINLEKRVYLLQRETAEVRYQDLIKNYPEYFRSIPLHYLASYLGVTQRHLSRIRKNIVF</sequence>
<organism evidence="2 3">
    <name type="scientific">Sediminitomix flava</name>
    <dbReference type="NCBI Taxonomy" id="379075"/>
    <lineage>
        <taxon>Bacteria</taxon>
        <taxon>Pseudomonadati</taxon>
        <taxon>Bacteroidota</taxon>
        <taxon>Cytophagia</taxon>
        <taxon>Cytophagales</taxon>
        <taxon>Flammeovirgaceae</taxon>
        <taxon>Sediminitomix</taxon>
    </lineage>
</organism>
<feature type="domain" description="Cyclic nucleotide-binding" evidence="1">
    <location>
        <begin position="17"/>
        <end position="74"/>
    </location>
</feature>
<dbReference type="PROSITE" id="PS50042">
    <property type="entry name" value="CNMP_BINDING_3"/>
    <property type="match status" value="1"/>
</dbReference>
<dbReference type="Proteomes" id="UP000245535">
    <property type="component" value="Unassembled WGS sequence"/>
</dbReference>
<accession>A0A315ZCN9</accession>